<dbReference type="InterPro" id="IPR037045">
    <property type="entry name" value="S8pro/Inhibitor_I9_sf"/>
</dbReference>
<dbReference type="GO" id="GO:0004252">
    <property type="term" value="F:serine-type endopeptidase activity"/>
    <property type="evidence" value="ECO:0007669"/>
    <property type="project" value="InterPro"/>
</dbReference>
<comment type="similarity">
    <text evidence="1 3">Belongs to the peptidase S8 family.</text>
</comment>
<keyword evidence="9" id="KW-1185">Reference proteome</keyword>
<proteinExistence type="inferred from homology"/>
<reference evidence="8 9" key="1">
    <citation type="submission" date="2019-07" db="EMBL/GenBank/DDBJ databases">
        <title>WGS assembly of Gossypium tomentosum.</title>
        <authorList>
            <person name="Chen Z.J."/>
            <person name="Sreedasyam A."/>
            <person name="Ando A."/>
            <person name="Song Q."/>
            <person name="De L."/>
            <person name="Hulse-Kemp A."/>
            <person name="Ding M."/>
            <person name="Ye W."/>
            <person name="Kirkbride R."/>
            <person name="Jenkins J."/>
            <person name="Plott C."/>
            <person name="Lovell J."/>
            <person name="Lin Y.-M."/>
            <person name="Vaughn R."/>
            <person name="Liu B."/>
            <person name="Li W."/>
            <person name="Simpson S."/>
            <person name="Scheffler B."/>
            <person name="Saski C."/>
            <person name="Grover C."/>
            <person name="Hu G."/>
            <person name="Conover J."/>
            <person name="Carlson J."/>
            <person name="Shu S."/>
            <person name="Boston L."/>
            <person name="Williams M."/>
            <person name="Peterson D."/>
            <person name="Mcgee K."/>
            <person name="Jones D."/>
            <person name="Wendel J."/>
            <person name="Stelly D."/>
            <person name="Grimwood J."/>
            <person name="Schmutz J."/>
        </authorList>
    </citation>
    <scope>NUCLEOTIDE SEQUENCE [LARGE SCALE GENOMIC DNA]</scope>
    <source>
        <strain evidence="8">7179.01</strain>
    </source>
</reference>
<dbReference type="Gene3D" id="2.60.40.2310">
    <property type="match status" value="1"/>
</dbReference>
<dbReference type="PROSITE" id="PS51892">
    <property type="entry name" value="SUBTILASE"/>
    <property type="match status" value="1"/>
</dbReference>
<dbReference type="InterPro" id="IPR036852">
    <property type="entry name" value="Peptidase_S8/S53_dom_sf"/>
</dbReference>
<dbReference type="CDD" id="cd02120">
    <property type="entry name" value="PA_subtilisin_like"/>
    <property type="match status" value="1"/>
</dbReference>
<evidence type="ECO:0000259" key="5">
    <source>
        <dbReference type="Pfam" id="PF00082"/>
    </source>
</evidence>
<dbReference type="InterPro" id="IPR045051">
    <property type="entry name" value="SBT"/>
</dbReference>
<dbReference type="Gene3D" id="3.40.50.200">
    <property type="entry name" value="Peptidase S8/S53 domain"/>
    <property type="match status" value="1"/>
</dbReference>
<evidence type="ECO:0008006" key="10">
    <source>
        <dbReference type="Google" id="ProtNLM"/>
    </source>
</evidence>
<dbReference type="Gene3D" id="3.30.70.80">
    <property type="entry name" value="Peptidase S8 propeptide/proteinase inhibitor I9"/>
    <property type="match status" value="1"/>
</dbReference>
<dbReference type="SUPFAM" id="SSF52743">
    <property type="entry name" value="Subtilisin-like"/>
    <property type="match status" value="1"/>
</dbReference>
<organism evidence="8 9">
    <name type="scientific">Gossypium tomentosum</name>
    <name type="common">Hawaiian cotton</name>
    <name type="synonym">Gossypium sandvicense</name>
    <dbReference type="NCBI Taxonomy" id="34277"/>
    <lineage>
        <taxon>Eukaryota</taxon>
        <taxon>Viridiplantae</taxon>
        <taxon>Streptophyta</taxon>
        <taxon>Embryophyta</taxon>
        <taxon>Tracheophyta</taxon>
        <taxon>Spermatophyta</taxon>
        <taxon>Magnoliopsida</taxon>
        <taxon>eudicotyledons</taxon>
        <taxon>Gunneridae</taxon>
        <taxon>Pentapetalae</taxon>
        <taxon>rosids</taxon>
        <taxon>malvids</taxon>
        <taxon>Malvales</taxon>
        <taxon>Malvaceae</taxon>
        <taxon>Malvoideae</taxon>
        <taxon>Gossypium</taxon>
    </lineage>
</organism>
<evidence type="ECO:0000256" key="2">
    <source>
        <dbReference type="ARBA" id="ARBA00022729"/>
    </source>
</evidence>
<comment type="caution">
    <text evidence="3">Lacks conserved residue(s) required for the propagation of feature annotation.</text>
</comment>
<protein>
    <recommendedName>
        <fullName evidence="10">Subtilisin-like protease fibronectin type-III domain-containing protein</fullName>
    </recommendedName>
</protein>
<evidence type="ECO:0000256" key="3">
    <source>
        <dbReference type="PROSITE-ProRule" id="PRU01240"/>
    </source>
</evidence>
<feature type="domain" description="Inhibitor I9" evidence="6">
    <location>
        <begin position="36"/>
        <end position="104"/>
    </location>
</feature>
<evidence type="ECO:0000313" key="8">
    <source>
        <dbReference type="EMBL" id="TYI43876.1"/>
    </source>
</evidence>
<dbReference type="EMBL" id="CM017610">
    <property type="protein sequence ID" value="TYI43876.1"/>
    <property type="molecule type" value="Genomic_DNA"/>
</dbReference>
<dbReference type="Pfam" id="PF00082">
    <property type="entry name" value="Peptidase_S8"/>
    <property type="match status" value="1"/>
</dbReference>
<gene>
    <name evidence="8" type="ORF">ES332_A01G198500v1</name>
</gene>
<dbReference type="InterPro" id="IPR000209">
    <property type="entry name" value="Peptidase_S8/S53_dom"/>
</dbReference>
<evidence type="ECO:0000313" key="9">
    <source>
        <dbReference type="Proteomes" id="UP000322667"/>
    </source>
</evidence>
<evidence type="ECO:0000256" key="1">
    <source>
        <dbReference type="ARBA" id="ARBA00011073"/>
    </source>
</evidence>
<feature type="chain" id="PRO_5023112303" description="Subtilisin-like protease fibronectin type-III domain-containing protein" evidence="4">
    <location>
        <begin position="24"/>
        <end position="668"/>
    </location>
</feature>
<feature type="domain" description="Subtilisin-like protease fibronectin type-III" evidence="7">
    <location>
        <begin position="556"/>
        <end position="662"/>
    </location>
</feature>
<feature type="signal peptide" evidence="4">
    <location>
        <begin position="1"/>
        <end position="23"/>
    </location>
</feature>
<sequence>MATLLYSFLPLLVLLFFSNFSKSFSTDEAIKTFIFRVDSQSKPSIFPTHYHWYTSEFAEPTRILHTFDSVFHGFSACLTETHAASLSNHPLVLDVFENRHRQLHTTCSSQFLGLRNQHGLWSNSDYARFVAKNCNRKLIGARFFSKVHEATVGPGGPIDGINETVEFMSPKDANGQGTCTASTAAGKHAFRSSMGGYAAGIAKGVAPKARLAVYKVCWKSSGCFDFDILAAFDAAVNDGVDVISISVGGGDGISTTYHLDPIAIGAYGAVSPEVFVSSSTGNDGPNLMSVTNLAHWLVTVRAGTIDRNFSADVILSDGRRLNSMYPLVYLEKSKVLSASLCMENSLDPNVVKGKIIIYDRKSNPMVAKGMVVKEAGGMILANGASNGEGLVDNAYLLPTCSLGSDEGDAMKSYVSSSPNPTATIDVKGTVIGIKPALVVASFSARGPNGLNLEILKPDLIAPGVNILADWTDVFGPTDLDSNQRKTGFNILSRTSMACSRVSGATTLLKSAHPNWSPTANRSTIMTTAIGYYNPKLVQVVTRSPAVCPMKKPLPENLNYPSIVALFSTTLSGRTSKTFMRTVTNVGQANVVYITKIGALKGVTVTVNPMKLVFTPMVKKTSFFVTITVDSKHLVLDDAEVVFRSLTRTDGNNKHVVRSPILVTQLDPL</sequence>
<dbReference type="AlphaFoldDB" id="A0A5D2RTL5"/>
<dbReference type="GO" id="GO:0006508">
    <property type="term" value="P:proteolysis"/>
    <property type="evidence" value="ECO:0007669"/>
    <property type="project" value="InterPro"/>
</dbReference>
<dbReference type="Gene3D" id="3.50.30.30">
    <property type="match status" value="1"/>
</dbReference>
<feature type="domain" description="Peptidase S8/S53" evidence="5">
    <location>
        <begin position="166"/>
        <end position="528"/>
    </location>
</feature>
<dbReference type="InterPro" id="IPR041469">
    <property type="entry name" value="Subtilisin-like_FN3"/>
</dbReference>
<accession>A0A5D2RTL5</accession>
<name>A0A5D2RTL5_GOSTO</name>
<keyword evidence="2 4" id="KW-0732">Signal</keyword>
<dbReference type="Proteomes" id="UP000322667">
    <property type="component" value="Chromosome A01"/>
</dbReference>
<evidence type="ECO:0000259" key="6">
    <source>
        <dbReference type="Pfam" id="PF05922"/>
    </source>
</evidence>
<evidence type="ECO:0000259" key="7">
    <source>
        <dbReference type="Pfam" id="PF17766"/>
    </source>
</evidence>
<dbReference type="InterPro" id="IPR010259">
    <property type="entry name" value="S8pro/Inhibitor_I9"/>
</dbReference>
<dbReference type="Pfam" id="PF05922">
    <property type="entry name" value="Inhibitor_I9"/>
    <property type="match status" value="1"/>
</dbReference>
<evidence type="ECO:0000256" key="4">
    <source>
        <dbReference type="SAM" id="SignalP"/>
    </source>
</evidence>
<dbReference type="PANTHER" id="PTHR10795">
    <property type="entry name" value="PROPROTEIN CONVERTASE SUBTILISIN/KEXIN"/>
    <property type="match status" value="1"/>
</dbReference>
<dbReference type="Pfam" id="PF17766">
    <property type="entry name" value="fn3_6"/>
    <property type="match status" value="1"/>
</dbReference>